<sequence>MTQESNQGTTTRSNPEQIDLIDLVMQLWRDKTTIIASVVVVLILSVVYLFVAKEQWTSTTVISQPDVAQIATYSTALKKLYPDAAIDVTDIQNRVMGRFSAALSSLSNQLDNLEEPEKLSIEPAIKGREYPIQVSYVGTSAEEAQKTLAQYLQKVDEQIADELHLDLNDSIKQQILTLSSSLETQETVAEEQRTLRLKQIKEALKYAQEANIVKPQQQQPQDVTQDTLFLLGSEGLSAMIKNEATRPLVFPGNYYQTKNNLLDIERIKVDPKTIHAYRYVMKPDLPIRRDSPKRAIVLVLAVLLGGMIGSGIVLGRNALREYRNRH</sequence>
<dbReference type="EMBL" id="CP045845">
    <property type="protein sequence ID" value="QGH29565.1"/>
    <property type="molecule type" value="Genomic_DNA"/>
</dbReference>
<dbReference type="InterPro" id="IPR003856">
    <property type="entry name" value="LPS_length_determ_N"/>
</dbReference>
<evidence type="ECO:0000256" key="2">
    <source>
        <dbReference type="ARBA" id="ARBA00004756"/>
    </source>
</evidence>
<evidence type="ECO:0000256" key="3">
    <source>
        <dbReference type="ARBA" id="ARBA00022475"/>
    </source>
</evidence>
<gene>
    <name evidence="14" type="primary">wzzB</name>
    <name evidence="14" type="ORF">GHC21_07725</name>
</gene>
<evidence type="ECO:0000256" key="9">
    <source>
        <dbReference type="ARBA" id="ARBA00038118"/>
    </source>
</evidence>
<dbReference type="PANTHER" id="PTHR32309">
    <property type="entry name" value="TYROSINE-PROTEIN KINASE"/>
    <property type="match status" value="1"/>
</dbReference>
<dbReference type="Gene3D" id="3.30.1890.10">
    <property type="entry name" value="FepE-like"/>
    <property type="match status" value="1"/>
</dbReference>
<organism evidence="14 15">
    <name type="scientific">Kluyvera intermedia</name>
    <name type="common">Enterobacter intermedius</name>
    <dbReference type="NCBI Taxonomy" id="61648"/>
    <lineage>
        <taxon>Bacteria</taxon>
        <taxon>Pseudomonadati</taxon>
        <taxon>Pseudomonadota</taxon>
        <taxon>Gammaproteobacteria</taxon>
        <taxon>Enterobacterales</taxon>
        <taxon>Enterobacteriaceae</taxon>
        <taxon>Kluyvera</taxon>
    </lineage>
</organism>
<reference evidence="14 15" key="1">
    <citation type="submission" date="2019-10" db="EMBL/GenBank/DDBJ databases">
        <title>Complete genome sequencing of drug resistant plasmids in Kluyvera intermedia.</title>
        <authorList>
            <person name="Ke C."/>
            <person name="Jian S."/>
        </authorList>
    </citation>
    <scope>NUCLEOTIDE SEQUENCE [LARGE SCALE GENOMIC DNA]</scope>
    <source>
        <strain evidence="14 15">N2-1</strain>
    </source>
</reference>
<keyword evidence="4" id="KW-0997">Cell inner membrane</keyword>
<proteinExistence type="inferred from homology"/>
<feature type="transmembrane region" description="Helical" evidence="12">
    <location>
        <begin position="33"/>
        <end position="51"/>
    </location>
</feature>
<keyword evidence="15" id="KW-1185">Reference proteome</keyword>
<feature type="domain" description="Polysaccharide chain length determinant N-terminal" evidence="13">
    <location>
        <begin position="16"/>
        <end position="74"/>
    </location>
</feature>
<accession>A0ABX6DLB0</accession>
<protein>
    <recommendedName>
        <fullName evidence="10">Chain length determinant protein</fullName>
    </recommendedName>
    <alternativeName>
        <fullName evidence="11">Polysaccharide antigen chain regulator</fullName>
    </alternativeName>
</protein>
<keyword evidence="5 12" id="KW-0812">Transmembrane</keyword>
<evidence type="ECO:0000256" key="1">
    <source>
        <dbReference type="ARBA" id="ARBA00004429"/>
    </source>
</evidence>
<comment type="subcellular location">
    <subcellularLocation>
        <location evidence="1">Cell inner membrane</location>
        <topology evidence="1">Multi-pass membrane protein</topology>
    </subcellularLocation>
</comment>
<evidence type="ECO:0000256" key="10">
    <source>
        <dbReference type="ARBA" id="ARBA00039982"/>
    </source>
</evidence>
<dbReference type="SUPFAM" id="SSF160355">
    <property type="entry name" value="Bacterial polysaccharide co-polymerase-like"/>
    <property type="match status" value="1"/>
</dbReference>
<keyword evidence="3" id="KW-1003">Cell membrane</keyword>
<evidence type="ECO:0000256" key="11">
    <source>
        <dbReference type="ARBA" id="ARBA00042235"/>
    </source>
</evidence>
<comment type="pathway">
    <text evidence="2">Bacterial outer membrane biogenesis; lipopolysaccharide biosynthesis.</text>
</comment>
<name>A0ABX6DLB0_KLUIN</name>
<evidence type="ECO:0000256" key="12">
    <source>
        <dbReference type="SAM" id="Phobius"/>
    </source>
</evidence>
<dbReference type="NCBIfam" id="NF012015">
    <property type="entry name" value="PRK15471.1"/>
    <property type="match status" value="1"/>
</dbReference>
<keyword evidence="6" id="KW-0448">Lipopolysaccharide biosynthesis</keyword>
<evidence type="ECO:0000259" key="13">
    <source>
        <dbReference type="Pfam" id="PF02706"/>
    </source>
</evidence>
<comment type="similarity">
    <text evidence="9">Belongs to the WzzB/Cld/Rol family.</text>
</comment>
<keyword evidence="8 12" id="KW-0472">Membrane</keyword>
<evidence type="ECO:0000313" key="14">
    <source>
        <dbReference type="EMBL" id="QGH29565.1"/>
    </source>
</evidence>
<evidence type="ECO:0000256" key="7">
    <source>
        <dbReference type="ARBA" id="ARBA00022989"/>
    </source>
</evidence>
<evidence type="ECO:0000256" key="6">
    <source>
        <dbReference type="ARBA" id="ARBA00022985"/>
    </source>
</evidence>
<dbReference type="PANTHER" id="PTHR32309:SF29">
    <property type="entry name" value="CHAIN LENGTH DETERMINANT PROTEIN"/>
    <property type="match status" value="1"/>
</dbReference>
<dbReference type="RefSeq" id="WP_153742570.1">
    <property type="nucleotide sequence ID" value="NZ_CP045843.1"/>
</dbReference>
<feature type="transmembrane region" description="Helical" evidence="12">
    <location>
        <begin position="295"/>
        <end position="315"/>
    </location>
</feature>
<dbReference type="Proteomes" id="UP000344450">
    <property type="component" value="Chromosome"/>
</dbReference>
<keyword evidence="7 12" id="KW-1133">Transmembrane helix</keyword>
<evidence type="ECO:0000313" key="15">
    <source>
        <dbReference type="Proteomes" id="UP000344450"/>
    </source>
</evidence>
<evidence type="ECO:0000256" key="5">
    <source>
        <dbReference type="ARBA" id="ARBA00022692"/>
    </source>
</evidence>
<evidence type="ECO:0000256" key="8">
    <source>
        <dbReference type="ARBA" id="ARBA00023136"/>
    </source>
</evidence>
<dbReference type="GeneID" id="91972282"/>
<dbReference type="Pfam" id="PF02706">
    <property type="entry name" value="Wzz"/>
    <property type="match status" value="1"/>
</dbReference>
<dbReference type="InterPro" id="IPR050445">
    <property type="entry name" value="Bact_polysacc_biosynth/exp"/>
</dbReference>
<evidence type="ECO:0000256" key="4">
    <source>
        <dbReference type="ARBA" id="ARBA00022519"/>
    </source>
</evidence>